<dbReference type="InterPro" id="IPR001245">
    <property type="entry name" value="Ser-Thr/Tyr_kinase_cat_dom"/>
</dbReference>
<comment type="function">
    <text evidence="23">Receptor kinase that detects X.oryzae pv. oryzae protein Ax21 to promote innate immunity. Following X.oryzae pv. oryzae protein Ax21 detection, undergoes cleavage, releasing the processed protein kinase Xa21 chain.</text>
</comment>
<dbReference type="SUPFAM" id="SSF52058">
    <property type="entry name" value="L domain-like"/>
    <property type="match status" value="4"/>
</dbReference>
<dbReference type="SMART" id="SM00365">
    <property type="entry name" value="LRR_SD22"/>
    <property type="match status" value="10"/>
</dbReference>
<evidence type="ECO:0000313" key="30">
    <source>
        <dbReference type="EMBL" id="WVZ54052.1"/>
    </source>
</evidence>
<dbReference type="Pfam" id="PF00560">
    <property type="entry name" value="LRR_1"/>
    <property type="match status" value="8"/>
</dbReference>
<evidence type="ECO:0000256" key="20">
    <source>
        <dbReference type="ARBA" id="ARBA00023180"/>
    </source>
</evidence>
<evidence type="ECO:0000256" key="23">
    <source>
        <dbReference type="ARBA" id="ARBA00054320"/>
    </source>
</evidence>
<keyword evidence="16 26" id="KW-0067">ATP-binding</keyword>
<keyword evidence="19" id="KW-0675">Receptor</keyword>
<evidence type="ECO:0000256" key="15">
    <source>
        <dbReference type="ARBA" id="ARBA00022777"/>
    </source>
</evidence>
<evidence type="ECO:0000256" key="4">
    <source>
        <dbReference type="ARBA" id="ARBA00008684"/>
    </source>
</evidence>
<keyword evidence="6" id="KW-1003">Cell membrane</keyword>
<dbReference type="PANTHER" id="PTHR27000">
    <property type="entry name" value="LEUCINE-RICH REPEAT RECEPTOR-LIKE PROTEIN KINASE FAMILY PROTEIN-RELATED"/>
    <property type="match status" value="1"/>
</dbReference>
<dbReference type="FunFam" id="3.80.10.10:FF:000288">
    <property type="entry name" value="LRR receptor-like serine/threonine-protein kinase EFR"/>
    <property type="match status" value="2"/>
</dbReference>
<evidence type="ECO:0000256" key="14">
    <source>
        <dbReference type="ARBA" id="ARBA00022741"/>
    </source>
</evidence>
<feature type="domain" description="Protein kinase" evidence="29">
    <location>
        <begin position="1687"/>
        <end position="1960"/>
    </location>
</feature>
<dbReference type="Pfam" id="PF13855">
    <property type="entry name" value="LRR_8"/>
    <property type="match status" value="1"/>
</dbReference>
<dbReference type="FunFam" id="1.10.510.10:FF:000358">
    <property type="entry name" value="Putative leucine-rich repeat receptor-like serine/threonine-protein kinase"/>
    <property type="match status" value="2"/>
</dbReference>
<feature type="binding site" evidence="26">
    <location>
        <position position="730"/>
    </location>
    <ligand>
        <name>ATP</name>
        <dbReference type="ChEBI" id="CHEBI:30616"/>
    </ligand>
</feature>
<comment type="catalytic activity">
    <reaction evidence="22">
        <text>L-seryl-[protein] + ATP = O-phospho-L-seryl-[protein] + ADP + H(+)</text>
        <dbReference type="Rhea" id="RHEA:17989"/>
        <dbReference type="Rhea" id="RHEA-COMP:9863"/>
        <dbReference type="Rhea" id="RHEA-COMP:11604"/>
        <dbReference type="ChEBI" id="CHEBI:15378"/>
        <dbReference type="ChEBI" id="CHEBI:29999"/>
        <dbReference type="ChEBI" id="CHEBI:30616"/>
        <dbReference type="ChEBI" id="CHEBI:83421"/>
        <dbReference type="ChEBI" id="CHEBI:456216"/>
        <dbReference type="EC" id="2.7.11.1"/>
    </reaction>
</comment>
<dbReference type="SMART" id="SM00220">
    <property type="entry name" value="S_TKc"/>
    <property type="match status" value="2"/>
</dbReference>
<evidence type="ECO:0000256" key="16">
    <source>
        <dbReference type="ARBA" id="ARBA00022840"/>
    </source>
</evidence>
<dbReference type="GO" id="GO:0005524">
    <property type="term" value="F:ATP binding"/>
    <property type="evidence" value="ECO:0007669"/>
    <property type="project" value="UniProtKB-UniRule"/>
</dbReference>
<dbReference type="InterPro" id="IPR013210">
    <property type="entry name" value="LRR_N_plant-typ"/>
</dbReference>
<keyword evidence="9" id="KW-0433">Leucine-rich repeat</keyword>
<evidence type="ECO:0000256" key="19">
    <source>
        <dbReference type="ARBA" id="ARBA00023170"/>
    </source>
</evidence>
<dbReference type="EC" id="2.7.11.1" evidence="5"/>
<dbReference type="InterPro" id="IPR032675">
    <property type="entry name" value="LRR_dom_sf"/>
</dbReference>
<keyword evidence="20" id="KW-0325">Glycoprotein</keyword>
<evidence type="ECO:0000256" key="2">
    <source>
        <dbReference type="ARBA" id="ARBA00004389"/>
    </source>
</evidence>
<comment type="catalytic activity">
    <reaction evidence="21">
        <text>L-threonyl-[protein] + ATP = O-phospho-L-threonyl-[protein] + ADP + H(+)</text>
        <dbReference type="Rhea" id="RHEA:46608"/>
        <dbReference type="Rhea" id="RHEA-COMP:11060"/>
        <dbReference type="Rhea" id="RHEA-COMP:11605"/>
        <dbReference type="ChEBI" id="CHEBI:15378"/>
        <dbReference type="ChEBI" id="CHEBI:30013"/>
        <dbReference type="ChEBI" id="CHEBI:30616"/>
        <dbReference type="ChEBI" id="CHEBI:61977"/>
        <dbReference type="ChEBI" id="CHEBI:456216"/>
        <dbReference type="EC" id="2.7.11.1"/>
    </reaction>
</comment>
<dbReference type="Pfam" id="PF23598">
    <property type="entry name" value="LRR_14"/>
    <property type="match status" value="1"/>
</dbReference>
<feature type="chain" id="PRO_5042828834" description="Receptor kinase-like protein Xa21" evidence="28">
    <location>
        <begin position="22"/>
        <end position="2003"/>
    </location>
</feature>
<dbReference type="InterPro" id="IPR055414">
    <property type="entry name" value="LRR_R13L4/SHOC2-like"/>
</dbReference>
<evidence type="ECO:0000256" key="18">
    <source>
        <dbReference type="ARBA" id="ARBA00023136"/>
    </source>
</evidence>
<dbReference type="GO" id="GO:0004674">
    <property type="term" value="F:protein serine/threonine kinase activity"/>
    <property type="evidence" value="ECO:0007669"/>
    <property type="project" value="UniProtKB-KW"/>
</dbReference>
<feature type="binding site" evidence="26">
    <location>
        <position position="1716"/>
    </location>
    <ligand>
        <name>ATP</name>
        <dbReference type="ChEBI" id="CHEBI:30616"/>
    </ligand>
</feature>
<dbReference type="Pfam" id="PF00069">
    <property type="entry name" value="Pkinase"/>
    <property type="match status" value="1"/>
</dbReference>
<accession>A0AAQ3PW97</accession>
<dbReference type="PROSITE" id="PS00107">
    <property type="entry name" value="PROTEIN_KINASE_ATP"/>
    <property type="match status" value="2"/>
</dbReference>
<keyword evidence="11 27" id="KW-0812">Transmembrane</keyword>
<evidence type="ECO:0000256" key="27">
    <source>
        <dbReference type="SAM" id="Phobius"/>
    </source>
</evidence>
<dbReference type="FunFam" id="3.80.10.10:FF:000383">
    <property type="entry name" value="Leucine-rich repeat receptor protein kinase EMS1"/>
    <property type="match status" value="2"/>
</dbReference>
<feature type="transmembrane region" description="Helical" evidence="27">
    <location>
        <begin position="1629"/>
        <end position="1654"/>
    </location>
</feature>
<keyword evidence="10" id="KW-0808">Transferase</keyword>
<feature type="domain" description="Protein kinase" evidence="29">
    <location>
        <begin position="701"/>
        <end position="1002"/>
    </location>
</feature>
<evidence type="ECO:0000256" key="28">
    <source>
        <dbReference type="SAM" id="SignalP"/>
    </source>
</evidence>
<evidence type="ECO:0000256" key="21">
    <source>
        <dbReference type="ARBA" id="ARBA00047899"/>
    </source>
</evidence>
<dbReference type="InterPro" id="IPR000719">
    <property type="entry name" value="Prot_kinase_dom"/>
</dbReference>
<keyword evidence="18 27" id="KW-0472">Membrane</keyword>
<name>A0AAQ3PW97_PASNO</name>
<dbReference type="FunFam" id="3.80.10.10:FF:000565">
    <property type="entry name" value="Leucine-rich repeat receptor-like kinase protein FLORAL ORGAN NUMBER1"/>
    <property type="match status" value="1"/>
</dbReference>
<evidence type="ECO:0000256" key="3">
    <source>
        <dbReference type="ARBA" id="ARBA00004479"/>
    </source>
</evidence>
<keyword evidence="17 27" id="KW-1133">Transmembrane helix</keyword>
<dbReference type="Pfam" id="PF08263">
    <property type="entry name" value="LRRNT_2"/>
    <property type="match status" value="2"/>
</dbReference>
<keyword evidence="8" id="KW-0597">Phosphoprotein</keyword>
<dbReference type="InterPro" id="IPR008271">
    <property type="entry name" value="Ser/Thr_kinase_AS"/>
</dbReference>
<comment type="function">
    <text evidence="24">The processed protein kinase Xa21 chain released by protein cleavage after X.oryzae pv. oryzae protein Ax21 detection translocates into the nucleus where it can bind and regulate WRKY62, a transcription factor. Confers resistance to the bacterial pathogen X.oryzae pv. oryzae (Xoo).</text>
</comment>
<evidence type="ECO:0000256" key="17">
    <source>
        <dbReference type="ARBA" id="ARBA00022989"/>
    </source>
</evidence>
<evidence type="ECO:0000256" key="12">
    <source>
        <dbReference type="ARBA" id="ARBA00022729"/>
    </source>
</evidence>
<evidence type="ECO:0000259" key="29">
    <source>
        <dbReference type="PROSITE" id="PS50011"/>
    </source>
</evidence>
<dbReference type="FunFam" id="3.30.200.20:FF:000432">
    <property type="entry name" value="LRR receptor-like serine/threonine-protein kinase EFR"/>
    <property type="match status" value="2"/>
</dbReference>
<keyword evidence="15" id="KW-0418">Kinase</keyword>
<evidence type="ECO:0000256" key="7">
    <source>
        <dbReference type="ARBA" id="ARBA00022527"/>
    </source>
</evidence>
<evidence type="ECO:0000256" key="5">
    <source>
        <dbReference type="ARBA" id="ARBA00012513"/>
    </source>
</evidence>
<dbReference type="InterPro" id="IPR001611">
    <property type="entry name" value="Leu-rich_rpt"/>
</dbReference>
<evidence type="ECO:0000256" key="25">
    <source>
        <dbReference type="ARBA" id="ARBA00072040"/>
    </source>
</evidence>
<comment type="subcellular location">
    <subcellularLocation>
        <location evidence="1">Cell membrane</location>
        <topology evidence="1">Single-pass membrane protein</topology>
    </subcellularLocation>
    <subcellularLocation>
        <location evidence="2">Endoplasmic reticulum membrane</location>
        <topology evidence="2">Single-pass membrane protein</topology>
    </subcellularLocation>
    <subcellularLocation>
        <location evidence="3">Membrane</location>
        <topology evidence="3">Single-pass type I membrane protein</topology>
    </subcellularLocation>
</comment>
<keyword evidence="31" id="KW-1185">Reference proteome</keyword>
<dbReference type="EMBL" id="CP144745">
    <property type="protein sequence ID" value="WVZ54052.1"/>
    <property type="molecule type" value="Genomic_DNA"/>
</dbReference>
<dbReference type="InterPro" id="IPR017441">
    <property type="entry name" value="Protein_kinase_ATP_BS"/>
</dbReference>
<evidence type="ECO:0000256" key="24">
    <source>
        <dbReference type="ARBA" id="ARBA00056628"/>
    </source>
</evidence>
<dbReference type="SUPFAM" id="SSF56112">
    <property type="entry name" value="Protein kinase-like (PK-like)"/>
    <property type="match status" value="2"/>
</dbReference>
<dbReference type="FunFam" id="3.80.10.10:FF:000041">
    <property type="entry name" value="LRR receptor-like serine/threonine-protein kinase ERECTA"/>
    <property type="match status" value="1"/>
</dbReference>
<keyword evidence="12 28" id="KW-0732">Signal</keyword>
<keyword evidence="14 26" id="KW-0547">Nucleotide-binding</keyword>
<evidence type="ECO:0000256" key="1">
    <source>
        <dbReference type="ARBA" id="ARBA00004162"/>
    </source>
</evidence>
<dbReference type="FunFam" id="3.80.10.10:FF:000627">
    <property type="entry name" value="Probable leucine-rich repeat receptor-like protein kinase At2g33170"/>
    <property type="match status" value="1"/>
</dbReference>
<dbReference type="PROSITE" id="PS00108">
    <property type="entry name" value="PROTEIN_KINASE_ST"/>
    <property type="match status" value="2"/>
</dbReference>
<evidence type="ECO:0000256" key="6">
    <source>
        <dbReference type="ARBA" id="ARBA00022475"/>
    </source>
</evidence>
<feature type="signal peptide" evidence="28">
    <location>
        <begin position="1"/>
        <end position="21"/>
    </location>
</feature>
<gene>
    <name evidence="30" type="ORF">U9M48_004918</name>
</gene>
<dbReference type="Gene3D" id="1.10.510.10">
    <property type="entry name" value="Transferase(Phosphotransferase) domain 1"/>
    <property type="match status" value="2"/>
</dbReference>
<sequence length="2003" mass="218185">MKLTAMGQLFFVLVIVSSTNGVICSSNGNYTDRLSLMEFKKAISLDPHQALISWNDSTYFCSWEGVVCSVKNPGRVTTLNLTNRGLVGQISPALGNLTFLKTLVLSANSFSGEIPVSLGHLRRLQAISLQNNTLQGRIPALANCSKLTELLLANNQLTGQIPVDLPESLESLDLTTNNLTGTIPESVANLTMLQIFSCAMNKIVGNIPNEFANLLSLHVFRVSINKISGQFPQAILNISGLVELSVSQNNFSGLVPSSIGNSLPNLQVILLGENFFYGHIPSSLANASILNTISMSENMFTGVVPISFGKLSKLSWLNLEVNKLQASNKQDWRFMDSLANCTELSKFSVAYNYLEGQVPNSVGNLSSQLQGLYLGGNQLSGDFPSGIANLPNLFIVSLFDNKLTNALPEWLGTLSNLQVLQLSDNFFIGLIPSSFSNLSQLVYLDLEQNQLNGHIPPSLGNLQVLQALLINSNNLHGTVPKEILTIPTLVSLSLSFNSLYGPLHAEIGSAKQLTYLEISSNNLSGEIPRTLGNCESLQVITLGHNVFSGSIPTSLGNISTLQFLNLSHNNLTGSIPVALSGLQFLKQLDLSFNHLKGRVPEKGIFNNVSALWINGNQGLCGGPLRLHLLACPSVHSNSAKNKVSLIPKITIPVAIVLVFAAVFAVLLFRKQKQKTKAVSLPAFGGFPRISYSDLVRATEGFATSNLIGQGTYGSVYHGKLFHDGKPVAIKVFGLGIRGAQKSFITECSALRNVRHRNLVPILTACSSIDSNGNDFKALVYEFMPRGDLHNLLYTIRDREGSSSSCLNYISLAQRLSIIIDVSDALAYLHHNNQGTIVHCDLKPSNILLDDNMVAHVGDFGLARFKFDSSSFVNSSSTSVGINGTIGYIAPECAEDGQVSTATDVYSFGVILLEMFIRKSPTDDMFKDGMNIAKLVEINFPDNVPQIVDPQLLQEVGHSRDIPETVKNRGSQVLHSVLSIGLCCTKSSPNERVSMHEFLLVLMACCTRVAVCSTGNYTDRLSLLEFKKAISDPNEALVSWNDSTHYCSWDGILCGIKHPHRVTSLNLTNRQLVGQISPSLGNLTFLTVLILSANSFTGDIPQSLGRLRRLQILKLNDNTLQGEIPSLANCSKIKELWLSKNQLAGQIPADLTSSLQTVILSANNLTGTIPASLANITMLKNLTCMNNNIEGNIPNEFARLQGLQQLHFGKNMLSGRFPQLVLNLSNLVVFSVASNDLSGDVPSNLGCSLHNLEYLSIGGNFFHGYIPPSITNASELYILDMSRNKLTGVIPSSIGKLHKLFALSFEFNRLQASNKQDWKFMDSLANCTELQVFTVLDNRLEGNVPDSIGNLSSQLQYLYMARNQLSGDFPSGVAMLPNLVGIELGANQLTGVLPEWLGALKYLQILQLDRNIFTGQIPSSLCNLSNLIVLSLQSNQLHGHIPPCLGNLQTLSELSIYKNNLHGTIPKELFGIPTLLKIKLYSNNLDGPLHTDIGNAKQLTYLDISSNSLSGEIPTTLRNCESLQDIGLGHNVFNGSIPTSLGKITSLQILNLSHNHLTGSIPVSLGSLKFLEKLDLSFNQLEGEVPTTGIFTNLTSVQIDGNTGLCGGEAAAHLRPCSVMHLNPRKHKHFAVLKVVVPLSSMASVAVVIFVILFWRVNHKKKNVTSPTFDSKLPKVSYNDLARSTEGFSESKLIGKGRYSSVYLGILFEDRISVAVKVFSLGTKGAQKSFITECNTMRNVRHRNLVPILTACSSIDSKGNDFRALVYKFMPQGDLHALLHSVRVDGNTSNLSHITLAQRLSIIVDIADAMEYLHHNNQGTIVHCDLKPSNILLDDNMTAHVGDFGLSIFKADSTLLYFGDSISGSSFAINGTIGYVAPECSTGREITMAGDVYSFGIVLFEIFLRKRPTDEMFKDGLNIVSYVEMNFPDSILKIIDPDLLEDELERDVSQETSLAISDKQLKCLLSVLKIGLCCANPSPNERMGMQGVAASLHGIKEAYLRHET</sequence>
<evidence type="ECO:0000256" key="13">
    <source>
        <dbReference type="ARBA" id="ARBA00022737"/>
    </source>
</evidence>
<keyword evidence="13" id="KW-0677">Repeat</keyword>
<protein>
    <recommendedName>
        <fullName evidence="25">Receptor kinase-like protein Xa21</fullName>
        <ecNumber evidence="5">2.7.11.1</ecNumber>
    </recommendedName>
</protein>
<reference evidence="30 31" key="1">
    <citation type="submission" date="2024-02" db="EMBL/GenBank/DDBJ databases">
        <title>High-quality chromosome-scale genome assembly of Pensacola bahiagrass (Paspalum notatum Flugge var. saurae).</title>
        <authorList>
            <person name="Vega J.M."/>
            <person name="Podio M."/>
            <person name="Orjuela J."/>
            <person name="Siena L.A."/>
            <person name="Pessino S.C."/>
            <person name="Combes M.C."/>
            <person name="Mariac C."/>
            <person name="Albertini E."/>
            <person name="Pupilli F."/>
            <person name="Ortiz J.P.A."/>
            <person name="Leblanc O."/>
        </authorList>
    </citation>
    <scope>NUCLEOTIDE SEQUENCE [LARGE SCALE GENOMIC DNA]</scope>
    <source>
        <strain evidence="30">R1</strain>
        <tissue evidence="30">Leaf</tissue>
    </source>
</reference>
<dbReference type="GO" id="GO:0005886">
    <property type="term" value="C:plasma membrane"/>
    <property type="evidence" value="ECO:0007669"/>
    <property type="project" value="UniProtKB-SubCell"/>
</dbReference>
<proteinExistence type="inferred from homology"/>
<evidence type="ECO:0000256" key="8">
    <source>
        <dbReference type="ARBA" id="ARBA00022553"/>
    </source>
</evidence>
<dbReference type="PANTHER" id="PTHR27000:SF777">
    <property type="entry name" value="PROTEIN KINASE DOMAIN-CONTAINING PROTEIN"/>
    <property type="match status" value="1"/>
</dbReference>
<dbReference type="PROSITE" id="PS50011">
    <property type="entry name" value="PROTEIN_KINASE_DOM"/>
    <property type="match status" value="2"/>
</dbReference>
<dbReference type="Gene3D" id="3.80.10.10">
    <property type="entry name" value="Ribonuclease Inhibitor"/>
    <property type="match status" value="8"/>
</dbReference>
<evidence type="ECO:0000256" key="10">
    <source>
        <dbReference type="ARBA" id="ARBA00022679"/>
    </source>
</evidence>
<evidence type="ECO:0000256" key="22">
    <source>
        <dbReference type="ARBA" id="ARBA00048679"/>
    </source>
</evidence>
<dbReference type="Pfam" id="PF07714">
    <property type="entry name" value="PK_Tyr_Ser-Thr"/>
    <property type="match status" value="1"/>
</dbReference>
<evidence type="ECO:0000256" key="26">
    <source>
        <dbReference type="PROSITE-ProRule" id="PRU10141"/>
    </source>
</evidence>
<dbReference type="PROSITE" id="PS51450">
    <property type="entry name" value="LRR"/>
    <property type="match status" value="2"/>
</dbReference>
<organism evidence="30 31">
    <name type="scientific">Paspalum notatum var. saurae</name>
    <dbReference type="NCBI Taxonomy" id="547442"/>
    <lineage>
        <taxon>Eukaryota</taxon>
        <taxon>Viridiplantae</taxon>
        <taxon>Streptophyta</taxon>
        <taxon>Embryophyta</taxon>
        <taxon>Tracheophyta</taxon>
        <taxon>Spermatophyta</taxon>
        <taxon>Magnoliopsida</taxon>
        <taxon>Liliopsida</taxon>
        <taxon>Poales</taxon>
        <taxon>Poaceae</taxon>
        <taxon>PACMAD clade</taxon>
        <taxon>Panicoideae</taxon>
        <taxon>Andropogonodae</taxon>
        <taxon>Paspaleae</taxon>
        <taxon>Paspalinae</taxon>
        <taxon>Paspalum</taxon>
    </lineage>
</organism>
<feature type="transmembrane region" description="Helical" evidence="27">
    <location>
        <begin position="649"/>
        <end position="668"/>
    </location>
</feature>
<keyword evidence="7" id="KW-0723">Serine/threonine-protein kinase</keyword>
<evidence type="ECO:0000256" key="9">
    <source>
        <dbReference type="ARBA" id="ARBA00022614"/>
    </source>
</evidence>
<dbReference type="InterPro" id="IPR003591">
    <property type="entry name" value="Leu-rich_rpt_typical-subtyp"/>
</dbReference>
<dbReference type="Proteomes" id="UP001341281">
    <property type="component" value="Chromosome 01"/>
</dbReference>
<dbReference type="SMART" id="SM00369">
    <property type="entry name" value="LRR_TYP"/>
    <property type="match status" value="13"/>
</dbReference>
<comment type="similarity">
    <text evidence="4">Belongs to the protein kinase superfamily. Ser/Thr protein kinase family.</text>
</comment>
<evidence type="ECO:0000256" key="11">
    <source>
        <dbReference type="ARBA" id="ARBA00022692"/>
    </source>
</evidence>
<dbReference type="GO" id="GO:0005789">
    <property type="term" value="C:endoplasmic reticulum membrane"/>
    <property type="evidence" value="ECO:0007669"/>
    <property type="project" value="UniProtKB-SubCell"/>
</dbReference>
<evidence type="ECO:0000313" key="31">
    <source>
        <dbReference type="Proteomes" id="UP001341281"/>
    </source>
</evidence>
<dbReference type="Gene3D" id="3.30.200.20">
    <property type="entry name" value="Phosphorylase Kinase, domain 1"/>
    <property type="match status" value="2"/>
</dbReference>
<dbReference type="InterPro" id="IPR011009">
    <property type="entry name" value="Kinase-like_dom_sf"/>
</dbReference>